<feature type="domain" description="Ig-like" evidence="2">
    <location>
        <begin position="517"/>
        <end position="614"/>
    </location>
</feature>
<dbReference type="PANTHER" id="PTHR23411">
    <property type="entry name" value="TAPASIN"/>
    <property type="match status" value="1"/>
</dbReference>
<dbReference type="InterPro" id="IPR013783">
    <property type="entry name" value="Ig-like_fold"/>
</dbReference>
<accession>A0ABR0YHL6</accession>
<dbReference type="InterPro" id="IPR036179">
    <property type="entry name" value="Ig-like_dom_sf"/>
</dbReference>
<evidence type="ECO:0000313" key="4">
    <source>
        <dbReference type="Proteomes" id="UP001369086"/>
    </source>
</evidence>
<dbReference type="SMART" id="SM00408">
    <property type="entry name" value="IGc2"/>
    <property type="match status" value="2"/>
</dbReference>
<evidence type="ECO:0000313" key="3">
    <source>
        <dbReference type="EMBL" id="KAK6471906.1"/>
    </source>
</evidence>
<dbReference type="PROSITE" id="PS50835">
    <property type="entry name" value="IG_LIKE"/>
    <property type="match status" value="5"/>
</dbReference>
<dbReference type="InterPro" id="IPR013106">
    <property type="entry name" value="Ig_V-set"/>
</dbReference>
<dbReference type="SUPFAM" id="SSF48726">
    <property type="entry name" value="Immunoglobulin"/>
    <property type="match status" value="5"/>
</dbReference>
<dbReference type="Proteomes" id="UP001369086">
    <property type="component" value="Unassembled WGS sequence"/>
</dbReference>
<sequence>MRTFFLHGKGSIQLLYIGLQFIVYGGTLKLTSSTFPVYSLAGSDVELTCTFSSSLTPQLTDIAVEWKADTRDGQMMVYSFDGRKEVYNRNGSEVSQRRLVLGDASLHLRNVTVGDEGLYTCTVLITPEMAFGTTQLDVSVQPSVTLLPELPAITVGEERTMLCEINRFYPKPIDVVWFIKKDFNPEQEAVSRDVCTGIPLPNGDETFSVQSRITLWATAKESDAVYTCQVRHKSYKTAFRTNTTLTVIEPEPAYRSPTVIAGTAAASILVTVAVLGAVFIHFKYLQKVPPKVSEILVPEMIFGNETVTLICNISAFRPKQVQMKWLRLSHNQSLQEKEHCSSSERIPLQEAGEDLSDMAVNKPLKHGRLYSTVSCLRIVPTLDDDNREYRCRVQHGKSKPVIKSTNLRVKVRPSYCQITSLPHIPEPGKQLVLCCRTEQFYPRAITLKWFRDELLVEQFTQFGPFQDRGGLYSVWNQIELTVSKNDHKVVYTCRVYHESFTGFKELSYRINLQGMPPEVLWITSDPAQPEVGKECALNCHMNNFCPDTITVKWLKNNLQVDNGVSSSPSILDTNGRYSLYSFLKLTPTRDDQGSVIKCIVEHSALTSCEERSYRLHLVN</sequence>
<gene>
    <name evidence="3" type="ORF">HHUSO_G28883</name>
</gene>
<comment type="caution">
    <text evidence="3">The sequence shown here is derived from an EMBL/GenBank/DDBJ whole genome shotgun (WGS) entry which is preliminary data.</text>
</comment>
<dbReference type="InterPro" id="IPR007110">
    <property type="entry name" value="Ig-like_dom"/>
</dbReference>
<dbReference type="Pfam" id="PF07686">
    <property type="entry name" value="V-set"/>
    <property type="match status" value="1"/>
</dbReference>
<dbReference type="InterPro" id="IPR003006">
    <property type="entry name" value="Ig/MHC_CS"/>
</dbReference>
<dbReference type="Pfam" id="PF07654">
    <property type="entry name" value="C1-set"/>
    <property type="match status" value="3"/>
</dbReference>
<organism evidence="3 4">
    <name type="scientific">Huso huso</name>
    <name type="common">Beluga</name>
    <name type="synonym">Acipenser huso</name>
    <dbReference type="NCBI Taxonomy" id="61971"/>
    <lineage>
        <taxon>Eukaryota</taxon>
        <taxon>Metazoa</taxon>
        <taxon>Chordata</taxon>
        <taxon>Craniata</taxon>
        <taxon>Vertebrata</taxon>
        <taxon>Euteleostomi</taxon>
        <taxon>Actinopterygii</taxon>
        <taxon>Chondrostei</taxon>
        <taxon>Acipenseriformes</taxon>
        <taxon>Acipenseridae</taxon>
        <taxon>Huso</taxon>
    </lineage>
</organism>
<feature type="domain" description="Ig-like" evidence="2">
    <location>
        <begin position="42"/>
        <end position="139"/>
    </location>
</feature>
<dbReference type="EMBL" id="JAHFZB010000030">
    <property type="protein sequence ID" value="KAK6471906.1"/>
    <property type="molecule type" value="Genomic_DNA"/>
</dbReference>
<dbReference type="SMART" id="SM00406">
    <property type="entry name" value="IGv"/>
    <property type="match status" value="1"/>
</dbReference>
<dbReference type="InterPro" id="IPR050380">
    <property type="entry name" value="Immune_Resp_Modulators"/>
</dbReference>
<evidence type="ECO:0000259" key="2">
    <source>
        <dbReference type="PROSITE" id="PS50835"/>
    </source>
</evidence>
<proteinExistence type="predicted"/>
<dbReference type="InterPro" id="IPR003597">
    <property type="entry name" value="Ig_C1-set"/>
</dbReference>
<reference evidence="3 4" key="1">
    <citation type="submission" date="2021-05" db="EMBL/GenBank/DDBJ databases">
        <authorList>
            <person name="Zahm M."/>
            <person name="Klopp C."/>
            <person name="Cabau C."/>
            <person name="Kuhl H."/>
            <person name="Suciu R."/>
            <person name="Ciorpac M."/>
            <person name="Holostenco D."/>
            <person name="Gessner J."/>
            <person name="Wuertz S."/>
            <person name="Hohne C."/>
            <person name="Stock M."/>
            <person name="Gislard M."/>
            <person name="Lluch J."/>
            <person name="Milhes M."/>
            <person name="Lampietro C."/>
            <person name="Lopez Roques C."/>
            <person name="Donnadieu C."/>
            <person name="Du K."/>
            <person name="Schartl M."/>
            <person name="Guiguen Y."/>
        </authorList>
    </citation>
    <scope>NUCLEOTIDE SEQUENCE [LARGE SCALE GENOMIC DNA]</scope>
    <source>
        <strain evidence="3">Hh-F2</strain>
        <tissue evidence="3">Blood</tissue>
    </source>
</reference>
<feature type="domain" description="Ig-like" evidence="2">
    <location>
        <begin position="142"/>
        <end position="246"/>
    </location>
</feature>
<keyword evidence="1" id="KW-0393">Immunoglobulin domain</keyword>
<keyword evidence="4" id="KW-1185">Reference proteome</keyword>
<dbReference type="SMART" id="SM00407">
    <property type="entry name" value="IGc1"/>
    <property type="match status" value="4"/>
</dbReference>
<feature type="domain" description="Ig-like" evidence="2">
    <location>
        <begin position="290"/>
        <end position="408"/>
    </location>
</feature>
<protein>
    <recommendedName>
        <fullName evidence="2">Ig-like domain-containing protein</fullName>
    </recommendedName>
</protein>
<dbReference type="InterPro" id="IPR003599">
    <property type="entry name" value="Ig_sub"/>
</dbReference>
<dbReference type="SMART" id="SM00409">
    <property type="entry name" value="IG"/>
    <property type="match status" value="4"/>
</dbReference>
<dbReference type="PROSITE" id="PS00290">
    <property type="entry name" value="IG_MHC"/>
    <property type="match status" value="3"/>
</dbReference>
<dbReference type="InterPro" id="IPR003598">
    <property type="entry name" value="Ig_sub2"/>
</dbReference>
<dbReference type="CDD" id="cd00098">
    <property type="entry name" value="IgC1"/>
    <property type="match status" value="3"/>
</dbReference>
<feature type="domain" description="Ig-like" evidence="2">
    <location>
        <begin position="413"/>
        <end position="507"/>
    </location>
</feature>
<name>A0ABR0YHL6_HUSHU</name>
<evidence type="ECO:0000256" key="1">
    <source>
        <dbReference type="ARBA" id="ARBA00023319"/>
    </source>
</evidence>
<dbReference type="Gene3D" id="2.60.40.10">
    <property type="entry name" value="Immunoglobulins"/>
    <property type="match status" value="5"/>
</dbReference>